<evidence type="ECO:0008006" key="5">
    <source>
        <dbReference type="Google" id="ProtNLM"/>
    </source>
</evidence>
<dbReference type="Gene3D" id="1.10.10.1400">
    <property type="entry name" value="Terminase, small subunit, N-terminal DNA-binding domain, HTH motif"/>
    <property type="match status" value="1"/>
</dbReference>
<dbReference type="Proteomes" id="UP000630615">
    <property type="component" value="Unassembled WGS sequence"/>
</dbReference>
<evidence type="ECO:0000313" key="3">
    <source>
        <dbReference type="EMBL" id="GGC74879.1"/>
    </source>
</evidence>
<sequence>MREATRQQKQFIDEFLKLRKKNQKQAAINAGYSKKTAQVQSSQLLKNPYVLEYLEIREKQIEIELKREFFFDAIEARDVMSKIMNDKSAKDSDRLTAARDFLDRAGYKAVEIHEINGKVDLNAEGLSDVELDQKIADLKKEIGMISDG</sequence>
<keyword evidence="2" id="KW-0231">Viral genome packaging</keyword>
<accession>A0ABQ1NMH5</accession>
<protein>
    <recommendedName>
        <fullName evidence="5">Terminase</fullName>
    </recommendedName>
</protein>
<dbReference type="EMBL" id="BMKI01000001">
    <property type="protein sequence ID" value="GGC74879.1"/>
    <property type="molecule type" value="Genomic_DNA"/>
</dbReference>
<organism evidence="3 4">
    <name type="scientific">Enterococcus wangshanyuanii</name>
    <dbReference type="NCBI Taxonomy" id="2005703"/>
    <lineage>
        <taxon>Bacteria</taxon>
        <taxon>Bacillati</taxon>
        <taxon>Bacillota</taxon>
        <taxon>Bacilli</taxon>
        <taxon>Lactobacillales</taxon>
        <taxon>Enterococcaceae</taxon>
        <taxon>Enterococcus</taxon>
    </lineage>
</organism>
<gene>
    <name evidence="3" type="ORF">GCM10011573_00520</name>
</gene>
<dbReference type="InterPro" id="IPR005335">
    <property type="entry name" value="Terminase_ssu"/>
</dbReference>
<reference evidence="4" key="1">
    <citation type="journal article" date="2019" name="Int. J. Syst. Evol. Microbiol.">
        <title>The Global Catalogue of Microorganisms (GCM) 10K type strain sequencing project: providing services to taxonomists for standard genome sequencing and annotation.</title>
        <authorList>
            <consortium name="The Broad Institute Genomics Platform"/>
            <consortium name="The Broad Institute Genome Sequencing Center for Infectious Disease"/>
            <person name="Wu L."/>
            <person name="Ma J."/>
        </authorList>
    </citation>
    <scope>NUCLEOTIDE SEQUENCE [LARGE SCALE GENOMIC DNA]</scope>
    <source>
        <strain evidence="4">CGMCC 1.15942</strain>
    </source>
</reference>
<dbReference type="InterPro" id="IPR038713">
    <property type="entry name" value="Terminase_Gp1_N_sf"/>
</dbReference>
<dbReference type="PANTHER" id="PTHR41328">
    <property type="entry name" value="TERMINASE SMALL SUBUNIT-RELATED"/>
    <property type="match status" value="1"/>
</dbReference>
<dbReference type="Pfam" id="PF03592">
    <property type="entry name" value="Terminase_2"/>
    <property type="match status" value="1"/>
</dbReference>
<evidence type="ECO:0000256" key="2">
    <source>
        <dbReference type="ARBA" id="ARBA00023219"/>
    </source>
</evidence>
<dbReference type="RefSeq" id="WP_088271407.1">
    <property type="nucleotide sequence ID" value="NZ_BMKI01000001.1"/>
</dbReference>
<keyword evidence="1" id="KW-1188">Viral release from host cell</keyword>
<evidence type="ECO:0000313" key="4">
    <source>
        <dbReference type="Proteomes" id="UP000630615"/>
    </source>
</evidence>
<evidence type="ECO:0000256" key="1">
    <source>
        <dbReference type="ARBA" id="ARBA00022612"/>
    </source>
</evidence>
<keyword evidence="4" id="KW-1185">Reference proteome</keyword>
<proteinExistence type="predicted"/>
<name>A0ABQ1NMH5_9ENTE</name>
<dbReference type="PANTHER" id="PTHR41328:SF2">
    <property type="entry name" value="TERMINASE SMALL SUBUNIT"/>
    <property type="match status" value="1"/>
</dbReference>
<comment type="caution">
    <text evidence="3">The sequence shown here is derived from an EMBL/GenBank/DDBJ whole genome shotgun (WGS) entry which is preliminary data.</text>
</comment>
<dbReference type="InterPro" id="IPR052404">
    <property type="entry name" value="SPP1-like_terminase"/>
</dbReference>